<dbReference type="GO" id="GO:0003677">
    <property type="term" value="F:DNA binding"/>
    <property type="evidence" value="ECO:0007669"/>
    <property type="project" value="InterPro"/>
</dbReference>
<accession>A0A3B0VPQ6</accession>
<sequence length="98" mass="11028">MNNYEIKQTTVRLRERGQITIPQAVRDKWAVEANNPDVLNLIEIGDALFLSPKKVLLPQLSKQFSALMDEEGVSLANLLEGLAEERKAIYQEQYGSPA</sequence>
<protein>
    <recommendedName>
        <fullName evidence="1">SpoVT-AbrB domain-containing protein</fullName>
    </recommendedName>
</protein>
<dbReference type="InterPro" id="IPR037914">
    <property type="entry name" value="SpoVT-AbrB_sf"/>
</dbReference>
<dbReference type="AlphaFoldDB" id="A0A3B0VPQ6"/>
<evidence type="ECO:0000259" key="1">
    <source>
        <dbReference type="SMART" id="SM00966"/>
    </source>
</evidence>
<dbReference type="SMART" id="SM00966">
    <property type="entry name" value="SpoVT_AbrB"/>
    <property type="match status" value="1"/>
</dbReference>
<organism evidence="2">
    <name type="scientific">hydrothermal vent metagenome</name>
    <dbReference type="NCBI Taxonomy" id="652676"/>
    <lineage>
        <taxon>unclassified sequences</taxon>
        <taxon>metagenomes</taxon>
        <taxon>ecological metagenomes</taxon>
    </lineage>
</organism>
<dbReference type="EMBL" id="UOEU01000824">
    <property type="protein sequence ID" value="VAW41082.1"/>
    <property type="molecule type" value="Genomic_DNA"/>
</dbReference>
<evidence type="ECO:0000313" key="2">
    <source>
        <dbReference type="EMBL" id="VAW41082.1"/>
    </source>
</evidence>
<reference evidence="2" key="1">
    <citation type="submission" date="2018-06" db="EMBL/GenBank/DDBJ databases">
        <authorList>
            <person name="Zhirakovskaya E."/>
        </authorList>
    </citation>
    <scope>NUCLEOTIDE SEQUENCE</scope>
</reference>
<gene>
    <name evidence="2" type="ORF">MNBD_CHLOROFLEXI01-2338</name>
</gene>
<dbReference type="SUPFAM" id="SSF89447">
    <property type="entry name" value="AbrB/MazE/MraZ-like"/>
    <property type="match status" value="1"/>
</dbReference>
<dbReference type="InterPro" id="IPR007159">
    <property type="entry name" value="SpoVT-AbrB_dom"/>
</dbReference>
<name>A0A3B0VPQ6_9ZZZZ</name>
<proteinExistence type="predicted"/>
<feature type="domain" description="SpoVT-AbrB" evidence="1">
    <location>
        <begin position="11"/>
        <end position="58"/>
    </location>
</feature>